<reference evidence="2" key="2">
    <citation type="journal article" date="2015" name="Data Brief">
        <title>Shoot transcriptome of the giant reed, Arundo donax.</title>
        <authorList>
            <person name="Barrero R.A."/>
            <person name="Guerrero F.D."/>
            <person name="Moolhuijzen P."/>
            <person name="Goolsby J.A."/>
            <person name="Tidwell J."/>
            <person name="Bellgard S.E."/>
            <person name="Bellgard M.I."/>
        </authorList>
    </citation>
    <scope>NUCLEOTIDE SEQUENCE</scope>
    <source>
        <tissue evidence="2">Shoot tissue taken approximately 20 cm above the soil surface</tissue>
    </source>
</reference>
<organism evidence="2">
    <name type="scientific">Arundo donax</name>
    <name type="common">Giant reed</name>
    <name type="synonym">Donax arundinaceus</name>
    <dbReference type="NCBI Taxonomy" id="35708"/>
    <lineage>
        <taxon>Eukaryota</taxon>
        <taxon>Viridiplantae</taxon>
        <taxon>Streptophyta</taxon>
        <taxon>Embryophyta</taxon>
        <taxon>Tracheophyta</taxon>
        <taxon>Spermatophyta</taxon>
        <taxon>Magnoliopsida</taxon>
        <taxon>Liliopsida</taxon>
        <taxon>Poales</taxon>
        <taxon>Poaceae</taxon>
        <taxon>PACMAD clade</taxon>
        <taxon>Arundinoideae</taxon>
        <taxon>Arundineae</taxon>
        <taxon>Arundo</taxon>
    </lineage>
</organism>
<dbReference type="EMBL" id="GBRH01252410">
    <property type="protein sequence ID" value="JAD45485.1"/>
    <property type="molecule type" value="Transcribed_RNA"/>
</dbReference>
<dbReference type="AlphaFoldDB" id="A0A0A9A904"/>
<sequence>MILNGTMFIFHLWSHKFMVLFFVSLYVLLLMCFEVSSVI</sequence>
<protein>
    <submittedName>
        <fullName evidence="2">Uncharacterized protein</fullName>
    </submittedName>
</protein>
<keyword evidence="1" id="KW-1133">Transmembrane helix</keyword>
<reference evidence="2" key="1">
    <citation type="submission" date="2014-09" db="EMBL/GenBank/DDBJ databases">
        <authorList>
            <person name="Magalhaes I.L.F."/>
            <person name="Oliveira U."/>
            <person name="Santos F.R."/>
            <person name="Vidigal T.H.D.A."/>
            <person name="Brescovit A.D."/>
            <person name="Santos A.J."/>
        </authorList>
    </citation>
    <scope>NUCLEOTIDE SEQUENCE</scope>
    <source>
        <tissue evidence="2">Shoot tissue taken approximately 20 cm above the soil surface</tissue>
    </source>
</reference>
<name>A0A0A9A904_ARUDO</name>
<keyword evidence="1" id="KW-0472">Membrane</keyword>
<accession>A0A0A9A904</accession>
<evidence type="ECO:0000256" key="1">
    <source>
        <dbReference type="SAM" id="Phobius"/>
    </source>
</evidence>
<keyword evidence="1" id="KW-0812">Transmembrane</keyword>
<proteinExistence type="predicted"/>
<evidence type="ECO:0000313" key="2">
    <source>
        <dbReference type="EMBL" id="JAD45485.1"/>
    </source>
</evidence>
<feature type="transmembrane region" description="Helical" evidence="1">
    <location>
        <begin position="12"/>
        <end position="33"/>
    </location>
</feature>